<feature type="active site" description="Proton acceptor" evidence="9">
    <location>
        <position position="37"/>
    </location>
</feature>
<comment type="cofactor">
    <cofactor evidence="8 10">
        <name>Zn(2+)</name>
        <dbReference type="ChEBI" id="CHEBI:29105"/>
    </cofactor>
    <text evidence="8 10">Binds 1 zinc ion per subunit.</text>
</comment>
<evidence type="ECO:0000256" key="6">
    <source>
        <dbReference type="ARBA" id="ARBA00023239"/>
    </source>
</evidence>
<dbReference type="PANTHER" id="PTHR12589">
    <property type="entry name" value="PYRUVOYL TETRAHYDROBIOPTERIN SYNTHASE"/>
    <property type="match status" value="1"/>
</dbReference>
<keyword evidence="8" id="KW-0671">Queuosine biosynthesis</keyword>
<keyword evidence="4 8" id="KW-0479">Metal-binding</keyword>
<evidence type="ECO:0000256" key="9">
    <source>
        <dbReference type="PIRSR" id="PIRSR006113-1"/>
    </source>
</evidence>
<dbReference type="PIRSF" id="PIRSF006113">
    <property type="entry name" value="PTP_synth"/>
    <property type="match status" value="1"/>
</dbReference>
<dbReference type="InterPro" id="IPR007115">
    <property type="entry name" value="6-PTP_synth/QueD"/>
</dbReference>
<dbReference type="RefSeq" id="WP_190915776.1">
    <property type="nucleotide sequence ID" value="NZ_JACXIZ010000012.1"/>
</dbReference>
<dbReference type="GO" id="GO:0070497">
    <property type="term" value="F:6-carboxytetrahydropterin synthase activity"/>
    <property type="evidence" value="ECO:0007669"/>
    <property type="project" value="UniProtKB-EC"/>
</dbReference>
<feature type="binding site" evidence="10">
    <location>
        <position position="43"/>
    </location>
    <ligand>
        <name>Zn(2+)</name>
        <dbReference type="ChEBI" id="CHEBI:29105"/>
    </ligand>
</feature>
<comment type="caution">
    <text evidence="11">The sequence shown here is derived from an EMBL/GenBank/DDBJ whole genome shotgun (WGS) entry which is preliminary data.</text>
</comment>
<feature type="active site" description="Charge relay system" evidence="9">
    <location>
        <position position="78"/>
    </location>
</feature>
<evidence type="ECO:0000256" key="3">
    <source>
        <dbReference type="ARBA" id="ARBA00018141"/>
    </source>
</evidence>
<evidence type="ECO:0000256" key="1">
    <source>
        <dbReference type="ARBA" id="ARBA00005061"/>
    </source>
</evidence>
<dbReference type="GO" id="GO:0046872">
    <property type="term" value="F:metal ion binding"/>
    <property type="evidence" value="ECO:0007669"/>
    <property type="project" value="UniProtKB-KW"/>
</dbReference>
<gene>
    <name evidence="11" type="primary">queD</name>
    <name evidence="11" type="ORF">IDH44_06225</name>
</gene>
<dbReference type="Gene3D" id="3.30.479.10">
    <property type="entry name" value="6-pyruvoyl tetrahydropterin synthase/QueD"/>
    <property type="match status" value="1"/>
</dbReference>
<dbReference type="PANTHER" id="PTHR12589:SF7">
    <property type="entry name" value="6-PYRUVOYL TETRAHYDROBIOPTERIN SYNTHASE"/>
    <property type="match status" value="1"/>
</dbReference>
<dbReference type="EC" id="4.-.-.-" evidence="8"/>
<evidence type="ECO:0000256" key="2">
    <source>
        <dbReference type="ARBA" id="ARBA00008900"/>
    </source>
</evidence>
<sequence length="148" mass="16946">MMQQIYPVTAHPYAYELNKDFHFAAAHYIPSDQAGKCRYVHGHTYFANVTVAGDALDESGFLVNFADLKRLIHDRFDHTTLNDDEVFDDVDPHRFPTTEATARIIAELVQAHLDTLPQHPRCIQVYLRETPSSYVVYRPRQADAGAQR</sequence>
<feature type="binding site" evidence="10">
    <location>
        <position position="27"/>
    </location>
    <ligand>
        <name>Zn(2+)</name>
        <dbReference type="ChEBI" id="CHEBI:29105"/>
    </ligand>
</feature>
<reference evidence="11" key="1">
    <citation type="submission" date="2020-09" db="EMBL/GenBank/DDBJ databases">
        <title>A novel bacterium of genus Paenibacillus, isolated from South China Sea.</title>
        <authorList>
            <person name="Huang H."/>
            <person name="Mo K."/>
            <person name="Hu Y."/>
        </authorList>
    </citation>
    <scope>NUCLEOTIDE SEQUENCE</scope>
    <source>
        <strain evidence="11">IB182496</strain>
    </source>
</reference>
<dbReference type="Pfam" id="PF01242">
    <property type="entry name" value="PTPS"/>
    <property type="match status" value="1"/>
</dbReference>
<evidence type="ECO:0000313" key="12">
    <source>
        <dbReference type="Proteomes" id="UP000621560"/>
    </source>
</evidence>
<keyword evidence="5 8" id="KW-0862">Zinc</keyword>
<dbReference type="AlphaFoldDB" id="A0A927BQC9"/>
<dbReference type="EMBL" id="JACXIZ010000012">
    <property type="protein sequence ID" value="MBD2844781.1"/>
    <property type="molecule type" value="Genomic_DNA"/>
</dbReference>
<dbReference type="Proteomes" id="UP000621560">
    <property type="component" value="Unassembled WGS sequence"/>
</dbReference>
<keyword evidence="12" id="KW-1185">Reference proteome</keyword>
<name>A0A927BQC9_9BACL</name>
<evidence type="ECO:0000256" key="8">
    <source>
        <dbReference type="PIRNR" id="PIRNR006113"/>
    </source>
</evidence>
<feature type="binding site" evidence="10">
    <location>
        <position position="41"/>
    </location>
    <ligand>
        <name>Zn(2+)</name>
        <dbReference type="ChEBI" id="CHEBI:29105"/>
    </ligand>
</feature>
<dbReference type="GO" id="GO:0008616">
    <property type="term" value="P:tRNA queuosine(34) biosynthetic process"/>
    <property type="evidence" value="ECO:0007669"/>
    <property type="project" value="UniProtKB-KW"/>
</dbReference>
<dbReference type="NCBIfam" id="TIGR03367">
    <property type="entry name" value="queuosine_QueD"/>
    <property type="match status" value="1"/>
</dbReference>
<evidence type="ECO:0000256" key="5">
    <source>
        <dbReference type="ARBA" id="ARBA00022833"/>
    </source>
</evidence>
<dbReference type="SUPFAM" id="SSF55620">
    <property type="entry name" value="Tetrahydrobiopterin biosynthesis enzymes-like"/>
    <property type="match status" value="1"/>
</dbReference>
<feature type="active site" description="Charge relay system" evidence="9">
    <location>
        <position position="129"/>
    </location>
</feature>
<comment type="pathway">
    <text evidence="1 8">Purine metabolism; 7-cyano-7-deazaguanine biosynthesis.</text>
</comment>
<keyword evidence="6 8" id="KW-0456">Lyase</keyword>
<comment type="similarity">
    <text evidence="2 8">Belongs to the PTPS family. QueD subfamily.</text>
</comment>
<comment type="catalytic activity">
    <reaction evidence="7 8">
        <text>7,8-dihydroneopterin 3'-triphosphate + H2O = 6-carboxy-5,6,7,8-tetrahydropterin + triphosphate + acetaldehyde + 2 H(+)</text>
        <dbReference type="Rhea" id="RHEA:27966"/>
        <dbReference type="ChEBI" id="CHEBI:15343"/>
        <dbReference type="ChEBI" id="CHEBI:15377"/>
        <dbReference type="ChEBI" id="CHEBI:15378"/>
        <dbReference type="ChEBI" id="CHEBI:18036"/>
        <dbReference type="ChEBI" id="CHEBI:58462"/>
        <dbReference type="ChEBI" id="CHEBI:61032"/>
        <dbReference type="EC" id="4.1.2.50"/>
    </reaction>
</comment>
<dbReference type="InterPro" id="IPR038418">
    <property type="entry name" value="6-PTP_synth/QueD_sf"/>
</dbReference>
<proteinExistence type="inferred from homology"/>
<protein>
    <recommendedName>
        <fullName evidence="3 8">6-carboxy-5,6,7,8-tetrahydropterin synthase</fullName>
        <ecNumber evidence="8">4.-.-.-</ecNumber>
    </recommendedName>
</protein>
<evidence type="ECO:0000256" key="4">
    <source>
        <dbReference type="ARBA" id="ARBA00022723"/>
    </source>
</evidence>
<organism evidence="11 12">
    <name type="scientific">Paenibacillus sabuli</name>
    <dbReference type="NCBI Taxonomy" id="2772509"/>
    <lineage>
        <taxon>Bacteria</taxon>
        <taxon>Bacillati</taxon>
        <taxon>Bacillota</taxon>
        <taxon>Bacilli</taxon>
        <taxon>Bacillales</taxon>
        <taxon>Paenibacillaceae</taxon>
        <taxon>Paenibacillus</taxon>
    </lineage>
</organism>
<evidence type="ECO:0000313" key="11">
    <source>
        <dbReference type="EMBL" id="MBD2844781.1"/>
    </source>
</evidence>
<evidence type="ECO:0000256" key="10">
    <source>
        <dbReference type="PIRSR" id="PIRSR006113-2"/>
    </source>
</evidence>
<accession>A0A927BQC9</accession>
<evidence type="ECO:0000256" key="7">
    <source>
        <dbReference type="ARBA" id="ARBA00048807"/>
    </source>
</evidence>